<reference evidence="2" key="1">
    <citation type="journal article" date="2013" name="J. Virol.">
        <title>Sequencing, annotation, and characterization of the influenza ferret infectome.</title>
        <authorList>
            <person name="Leon A.J."/>
            <person name="Banner D."/>
            <person name="Xu L."/>
            <person name="Ran L."/>
            <person name="Peng Z."/>
            <person name="Yi K."/>
            <person name="Chen C."/>
            <person name="Xu F."/>
            <person name="Huang J."/>
            <person name="Zhao Z."/>
            <person name="Lin Z."/>
            <person name="Huang S.H."/>
            <person name="Fang Y."/>
            <person name="Kelvin A.A."/>
            <person name="Ross T.M."/>
            <person name="Farooqui A."/>
            <person name="Kelvin D.J."/>
        </authorList>
    </citation>
    <scope>NUCLEOTIDE SEQUENCE</scope>
    <source>
        <tissue evidence="2">Lungs</tissue>
    </source>
</reference>
<name>G9KX88_MUSPF</name>
<feature type="non-terminal residue" evidence="2">
    <location>
        <position position="1"/>
    </location>
</feature>
<sequence>LHGPGRLQRLQRRQRRAGVRAPDVRRARVPVRHLGLHPPQLAVRRRRRLLRPVRRVAGAVRPPARDARQVPGQRDPVR</sequence>
<evidence type="ECO:0000313" key="2">
    <source>
        <dbReference type="EMBL" id="AES09517.1"/>
    </source>
</evidence>
<accession>G9KX88</accession>
<protein>
    <submittedName>
        <fullName evidence="2">Very low-density lipoprotein receptor</fullName>
    </submittedName>
</protein>
<dbReference type="EMBL" id="JP020919">
    <property type="protein sequence ID" value="AES09517.1"/>
    <property type="molecule type" value="mRNA"/>
</dbReference>
<organism evidence="2">
    <name type="scientific">Mustela putorius furo</name>
    <name type="common">European domestic ferret</name>
    <name type="synonym">Mustela furo</name>
    <dbReference type="NCBI Taxonomy" id="9669"/>
    <lineage>
        <taxon>Eukaryota</taxon>
        <taxon>Metazoa</taxon>
        <taxon>Chordata</taxon>
        <taxon>Craniata</taxon>
        <taxon>Vertebrata</taxon>
        <taxon>Euteleostomi</taxon>
        <taxon>Mammalia</taxon>
        <taxon>Eutheria</taxon>
        <taxon>Laurasiatheria</taxon>
        <taxon>Carnivora</taxon>
        <taxon>Caniformia</taxon>
        <taxon>Musteloidea</taxon>
        <taxon>Mustelidae</taxon>
        <taxon>Mustelinae</taxon>
        <taxon>Mustela</taxon>
    </lineage>
</organism>
<feature type="non-terminal residue" evidence="2">
    <location>
        <position position="78"/>
    </location>
</feature>
<feature type="region of interest" description="Disordered" evidence="1">
    <location>
        <begin position="59"/>
        <end position="78"/>
    </location>
</feature>
<keyword evidence="2" id="KW-0675">Receptor</keyword>
<keyword evidence="2" id="KW-0449">Lipoprotein</keyword>
<dbReference type="AlphaFoldDB" id="G9KX88"/>
<evidence type="ECO:0000256" key="1">
    <source>
        <dbReference type="SAM" id="MobiDB-lite"/>
    </source>
</evidence>
<feature type="region of interest" description="Disordered" evidence="1">
    <location>
        <begin position="1"/>
        <end position="22"/>
    </location>
</feature>
<feature type="compositionally biased region" description="Basic residues" evidence="1">
    <location>
        <begin position="9"/>
        <end position="18"/>
    </location>
</feature>
<proteinExistence type="evidence at transcript level"/>